<proteinExistence type="predicted"/>
<dbReference type="Pfam" id="PF09957">
    <property type="entry name" value="VapB_antitoxin"/>
    <property type="match status" value="1"/>
</dbReference>
<dbReference type="Proteomes" id="UP000214975">
    <property type="component" value="Chromosome"/>
</dbReference>
<gene>
    <name evidence="1" type="ORF">Thert_01261</name>
</gene>
<dbReference type="AlphaFoldDB" id="A0A223HY00"/>
<dbReference type="InterPro" id="IPR019239">
    <property type="entry name" value="VapB_antitoxin"/>
</dbReference>
<accession>A0A223HY00</accession>
<dbReference type="RefSeq" id="WP_094397189.1">
    <property type="nucleotide sequence ID" value="NZ_CP016893.1"/>
</dbReference>
<organism evidence="1 2">
    <name type="scientific">Thermoanaerobacterium thermosaccharolyticum</name>
    <name type="common">Clostridium thermosaccharolyticum</name>
    <dbReference type="NCBI Taxonomy" id="1517"/>
    <lineage>
        <taxon>Bacteria</taxon>
        <taxon>Bacillati</taxon>
        <taxon>Bacillota</taxon>
        <taxon>Clostridia</taxon>
        <taxon>Thermoanaerobacterales</taxon>
        <taxon>Thermoanaerobacteraceae</taxon>
        <taxon>Thermoanaerobacterium</taxon>
    </lineage>
</organism>
<protein>
    <recommendedName>
        <fullName evidence="3">DUF2191 domain-containing protein</fullName>
    </recommendedName>
</protein>
<evidence type="ECO:0008006" key="3">
    <source>
        <dbReference type="Google" id="ProtNLM"/>
    </source>
</evidence>
<evidence type="ECO:0000313" key="1">
    <source>
        <dbReference type="EMBL" id="AST57341.1"/>
    </source>
</evidence>
<evidence type="ECO:0000313" key="2">
    <source>
        <dbReference type="Proteomes" id="UP000214975"/>
    </source>
</evidence>
<dbReference type="EMBL" id="CP016893">
    <property type="protein sequence ID" value="AST57341.1"/>
    <property type="molecule type" value="Genomic_DNA"/>
</dbReference>
<sequence length="60" mass="6946">MRTNIIIDDELIKEALKITGIKTKKEIVNIALKELIENHKRKNLMDLKGKIQFDEIGQSL</sequence>
<name>A0A223HY00_THETR</name>
<reference evidence="1 2" key="1">
    <citation type="submission" date="2016-08" db="EMBL/GenBank/DDBJ databases">
        <title>A novel genetic cassette of butanologenic Thermoanaerobacterium thermosaccharolyticum that directly convert cellulose to butanol.</title>
        <authorList>
            <person name="Li T."/>
            <person name="He J."/>
        </authorList>
    </citation>
    <scope>NUCLEOTIDE SEQUENCE [LARGE SCALE GENOMIC DNA]</scope>
    <source>
        <strain evidence="1 2">TG57</strain>
    </source>
</reference>